<sequence length="183" mass="21065">MKKVIPLLILFVALGYSIFQLYEKKEEEKKVSNNNDAYIASIEKLGVQVGQQAPDIQLMTLDEKKVNLSSFKGKKVILNFWATWCPPCQDEIPALEKFHQEHKDIEMIGVADYIGEKKDLNFIKNFVNKNSMNYRILIDENGDNFRKYGVISIPTTYFINPNGEVVFKQIGPLTEKQLNAFLK</sequence>
<dbReference type="Proteomes" id="UP000094580">
    <property type="component" value="Unassembled WGS sequence"/>
</dbReference>
<name>A0ABX2ZU45_9BACI</name>
<feature type="domain" description="Thioredoxin" evidence="6">
    <location>
        <begin position="47"/>
        <end position="183"/>
    </location>
</feature>
<comment type="subcellular location">
    <subcellularLocation>
        <location evidence="1">Cell envelope</location>
    </subcellularLocation>
</comment>
<keyword evidence="3" id="KW-0735">Signal-anchor</keyword>
<dbReference type="InterPro" id="IPR000866">
    <property type="entry name" value="AhpC/TSA"/>
</dbReference>
<dbReference type="CDD" id="cd02966">
    <property type="entry name" value="TlpA_like_family"/>
    <property type="match status" value="1"/>
</dbReference>
<evidence type="ECO:0000259" key="6">
    <source>
        <dbReference type="PROSITE" id="PS51352"/>
    </source>
</evidence>
<keyword evidence="3" id="KW-0812">Transmembrane</keyword>
<dbReference type="PROSITE" id="PS51352">
    <property type="entry name" value="THIOREDOXIN_2"/>
    <property type="match status" value="1"/>
</dbReference>
<evidence type="ECO:0000313" key="8">
    <source>
        <dbReference type="Proteomes" id="UP000094580"/>
    </source>
</evidence>
<keyword evidence="4" id="KW-1015">Disulfide bond</keyword>
<keyword evidence="8" id="KW-1185">Reference proteome</keyword>
<reference evidence="7 8" key="1">
    <citation type="submission" date="2016-07" db="EMBL/GenBank/DDBJ databases">
        <authorList>
            <person name="Townsley L."/>
            <person name="Shank E.A."/>
        </authorList>
    </citation>
    <scope>NUCLEOTIDE SEQUENCE [LARGE SCALE GENOMIC DNA]</scope>
    <source>
        <strain evidence="7 8">CH01</strain>
    </source>
</reference>
<dbReference type="PROSITE" id="PS00194">
    <property type="entry name" value="THIOREDOXIN_1"/>
    <property type="match status" value="1"/>
</dbReference>
<dbReference type="RefSeq" id="WP_069032370.1">
    <property type="nucleotide sequence ID" value="NZ_MDKC01000002.1"/>
</dbReference>
<evidence type="ECO:0000256" key="5">
    <source>
        <dbReference type="ARBA" id="ARBA00023284"/>
    </source>
</evidence>
<dbReference type="Pfam" id="PF00578">
    <property type="entry name" value="AhpC-TSA"/>
    <property type="match status" value="1"/>
</dbReference>
<gene>
    <name evidence="7" type="ORF">BED47_03115</name>
</gene>
<proteinExistence type="predicted"/>
<accession>A0ABX2ZU45</accession>
<dbReference type="SUPFAM" id="SSF52833">
    <property type="entry name" value="Thioredoxin-like"/>
    <property type="match status" value="1"/>
</dbReference>
<dbReference type="InterPro" id="IPR013766">
    <property type="entry name" value="Thioredoxin_domain"/>
</dbReference>
<dbReference type="Gene3D" id="3.40.30.10">
    <property type="entry name" value="Glutaredoxin"/>
    <property type="match status" value="1"/>
</dbReference>
<keyword evidence="5" id="KW-0676">Redox-active center</keyword>
<organism evidence="7 8">
    <name type="scientific">Gottfriedia luciferensis</name>
    <dbReference type="NCBI Taxonomy" id="178774"/>
    <lineage>
        <taxon>Bacteria</taxon>
        <taxon>Bacillati</taxon>
        <taxon>Bacillota</taxon>
        <taxon>Bacilli</taxon>
        <taxon>Bacillales</taxon>
        <taxon>Bacillaceae</taxon>
        <taxon>Gottfriedia</taxon>
    </lineage>
</organism>
<evidence type="ECO:0000256" key="3">
    <source>
        <dbReference type="ARBA" id="ARBA00022968"/>
    </source>
</evidence>
<evidence type="ECO:0000313" key="7">
    <source>
        <dbReference type="EMBL" id="ODG93293.1"/>
    </source>
</evidence>
<comment type="caution">
    <text evidence="7">The sequence shown here is derived from an EMBL/GenBank/DDBJ whole genome shotgun (WGS) entry which is preliminary data.</text>
</comment>
<keyword evidence="2" id="KW-0201">Cytochrome c-type biogenesis</keyword>
<dbReference type="InterPro" id="IPR036249">
    <property type="entry name" value="Thioredoxin-like_sf"/>
</dbReference>
<dbReference type="InterPro" id="IPR017937">
    <property type="entry name" value="Thioredoxin_CS"/>
</dbReference>
<dbReference type="EMBL" id="MDKC01000002">
    <property type="protein sequence ID" value="ODG93293.1"/>
    <property type="molecule type" value="Genomic_DNA"/>
</dbReference>
<dbReference type="InterPro" id="IPR050553">
    <property type="entry name" value="Thioredoxin_ResA/DsbE_sf"/>
</dbReference>
<evidence type="ECO:0000256" key="4">
    <source>
        <dbReference type="ARBA" id="ARBA00023157"/>
    </source>
</evidence>
<dbReference type="PANTHER" id="PTHR42852:SF6">
    <property type="entry name" value="THIOL:DISULFIDE INTERCHANGE PROTEIN DSBE"/>
    <property type="match status" value="1"/>
</dbReference>
<dbReference type="PANTHER" id="PTHR42852">
    <property type="entry name" value="THIOL:DISULFIDE INTERCHANGE PROTEIN DSBE"/>
    <property type="match status" value="1"/>
</dbReference>
<evidence type="ECO:0000256" key="2">
    <source>
        <dbReference type="ARBA" id="ARBA00022748"/>
    </source>
</evidence>
<protein>
    <recommendedName>
        <fullName evidence="6">Thioredoxin domain-containing protein</fullName>
    </recommendedName>
</protein>
<evidence type="ECO:0000256" key="1">
    <source>
        <dbReference type="ARBA" id="ARBA00004196"/>
    </source>
</evidence>